<dbReference type="PANTHER" id="PTHR43591">
    <property type="entry name" value="METHYLTRANSFERASE"/>
    <property type="match status" value="1"/>
</dbReference>
<dbReference type="AlphaFoldDB" id="A0A344LIQ3"/>
<dbReference type="CDD" id="cd02440">
    <property type="entry name" value="AdoMet_MTases"/>
    <property type="match status" value="1"/>
</dbReference>
<evidence type="ECO:0000313" key="2">
    <source>
        <dbReference type="EMBL" id="AXB47927.1"/>
    </source>
</evidence>
<dbReference type="OrthoDB" id="9777638at2"/>
<dbReference type="InterPro" id="IPR041698">
    <property type="entry name" value="Methyltransf_25"/>
</dbReference>
<gene>
    <name evidence="2" type="ORF">A4R43_40320</name>
</gene>
<organism evidence="2 3">
    <name type="scientific">Amycolatopsis albispora</name>
    <dbReference type="NCBI Taxonomy" id="1804986"/>
    <lineage>
        <taxon>Bacteria</taxon>
        <taxon>Bacillati</taxon>
        <taxon>Actinomycetota</taxon>
        <taxon>Actinomycetes</taxon>
        <taxon>Pseudonocardiales</taxon>
        <taxon>Pseudonocardiaceae</taxon>
        <taxon>Amycolatopsis</taxon>
    </lineage>
</organism>
<dbReference type="InterPro" id="IPR029063">
    <property type="entry name" value="SAM-dependent_MTases_sf"/>
</dbReference>
<dbReference type="Pfam" id="PF13649">
    <property type="entry name" value="Methyltransf_25"/>
    <property type="match status" value="1"/>
</dbReference>
<accession>A0A344LIQ3</accession>
<evidence type="ECO:0000313" key="3">
    <source>
        <dbReference type="Proteomes" id="UP000250434"/>
    </source>
</evidence>
<reference evidence="2 3" key="1">
    <citation type="submission" date="2016-04" db="EMBL/GenBank/DDBJ databases">
        <title>Complete genome sequence and analysis of deep-sea sediment isolate, Amycolatopsis sp. WP1.</title>
        <authorList>
            <person name="Wang H."/>
            <person name="Chen S."/>
            <person name="Wu Q."/>
        </authorList>
    </citation>
    <scope>NUCLEOTIDE SEQUENCE [LARGE SCALE GENOMIC DNA]</scope>
    <source>
        <strain evidence="2 3">WP1</strain>
    </source>
</reference>
<sequence length="278" mass="29184">MTDIVNTAQAEAWNGYEGEHWATHDDRFDAVNGGFNEFVLNAAAIGETDRVLDIGCGNGQLTRLAAARAPKGRVSGVDLSGPMLATARARAGAEGLGNLTFEQGDAQVFPFEPGSFDVALSRFGVMFFADPVAAFANVHRALSPAGRLAFLCMTELQGTDLGSVLAAMEPHVPRPTGADGTGPTSFADPVRTRAVLSGAGFTGIDCTRVEADQIWGADLEDATAFMADWGPVKHHLTLADPETAAKARAALTAALRPFAQADAVRLRGTAWLVTARKS</sequence>
<dbReference type="GO" id="GO:0032259">
    <property type="term" value="P:methylation"/>
    <property type="evidence" value="ECO:0007669"/>
    <property type="project" value="UniProtKB-KW"/>
</dbReference>
<dbReference type="RefSeq" id="WP_113696991.1">
    <property type="nucleotide sequence ID" value="NZ_CP015163.1"/>
</dbReference>
<dbReference type="EMBL" id="CP015163">
    <property type="protein sequence ID" value="AXB47927.1"/>
    <property type="molecule type" value="Genomic_DNA"/>
</dbReference>
<keyword evidence="2" id="KW-0808">Transferase</keyword>
<dbReference type="Proteomes" id="UP000250434">
    <property type="component" value="Chromosome"/>
</dbReference>
<dbReference type="Gene3D" id="3.40.50.150">
    <property type="entry name" value="Vaccinia Virus protein VP39"/>
    <property type="match status" value="1"/>
</dbReference>
<feature type="domain" description="Methyltransferase" evidence="1">
    <location>
        <begin position="51"/>
        <end position="146"/>
    </location>
</feature>
<protein>
    <submittedName>
        <fullName evidence="2">Methyltransferase</fullName>
    </submittedName>
</protein>
<dbReference type="PANTHER" id="PTHR43591:SF24">
    <property type="entry name" value="2-METHOXY-6-POLYPRENYL-1,4-BENZOQUINOL METHYLASE, MITOCHONDRIAL"/>
    <property type="match status" value="1"/>
</dbReference>
<name>A0A344LIQ3_9PSEU</name>
<dbReference type="SUPFAM" id="SSF53335">
    <property type="entry name" value="S-adenosyl-L-methionine-dependent methyltransferases"/>
    <property type="match status" value="1"/>
</dbReference>
<evidence type="ECO:0000259" key="1">
    <source>
        <dbReference type="Pfam" id="PF13649"/>
    </source>
</evidence>
<dbReference type="KEGG" id="aab:A4R43_40320"/>
<proteinExistence type="predicted"/>
<keyword evidence="2" id="KW-0489">Methyltransferase</keyword>
<dbReference type="GO" id="GO:0008168">
    <property type="term" value="F:methyltransferase activity"/>
    <property type="evidence" value="ECO:0007669"/>
    <property type="project" value="UniProtKB-KW"/>
</dbReference>
<keyword evidence="3" id="KW-1185">Reference proteome</keyword>